<dbReference type="Pfam" id="PF01022">
    <property type="entry name" value="HTH_5"/>
    <property type="match status" value="1"/>
</dbReference>
<dbReference type="PANTHER" id="PTHR33154:SF33">
    <property type="entry name" value="TRANSCRIPTIONAL REPRESSOR SDPR"/>
    <property type="match status" value="1"/>
</dbReference>
<keyword evidence="1" id="KW-0805">Transcription regulation</keyword>
<dbReference type="PANTHER" id="PTHR33154">
    <property type="entry name" value="TRANSCRIPTIONAL REGULATOR, ARSR FAMILY"/>
    <property type="match status" value="1"/>
</dbReference>
<reference evidence="6" key="1">
    <citation type="submission" date="2015-07" db="EMBL/GenBank/DDBJ databases">
        <title>Whole genome sequence of an Ensifer adhaerens strain isolated from a cave pool in the Wind Cave National Park.</title>
        <authorList>
            <person name="Eng W.W.H."/>
            <person name="Gan H.M."/>
            <person name="Barton H.A."/>
            <person name="Savka M.A."/>
        </authorList>
    </citation>
    <scope>NUCLEOTIDE SEQUENCE [LARGE SCALE GENOMIC DNA]</scope>
    <source>
        <strain evidence="6">SD006</strain>
    </source>
</reference>
<proteinExistence type="predicted"/>
<dbReference type="InterPro" id="IPR036390">
    <property type="entry name" value="WH_DNA-bd_sf"/>
</dbReference>
<protein>
    <submittedName>
        <fullName evidence="5">ArsR family transcriptional regulator</fullName>
    </submittedName>
</protein>
<sequence length="102" mass="11360">MTYDYSGIVALSDPTRRAIFELVAGQPRSVAELTRALPVSQSAVSQHLKVLKDARLVSSESKGTRNIYQIDPHGLAQMRAWLDTLWVDALDSFKSAVEQKEE</sequence>
<evidence type="ECO:0000313" key="5">
    <source>
        <dbReference type="EMBL" id="KOF17174.1"/>
    </source>
</evidence>
<comment type="caution">
    <text evidence="5">The sequence shown here is derived from an EMBL/GenBank/DDBJ whole genome shotgun (WGS) entry which is preliminary data.</text>
</comment>
<dbReference type="EMBL" id="LGAP01000012">
    <property type="protein sequence ID" value="KOF17174.1"/>
    <property type="molecule type" value="Genomic_DNA"/>
</dbReference>
<evidence type="ECO:0000256" key="1">
    <source>
        <dbReference type="ARBA" id="ARBA00023015"/>
    </source>
</evidence>
<dbReference type="SMART" id="SM00418">
    <property type="entry name" value="HTH_ARSR"/>
    <property type="match status" value="1"/>
</dbReference>
<dbReference type="RefSeq" id="WP_053250257.1">
    <property type="nucleotide sequence ID" value="NZ_LGAP01000012.1"/>
</dbReference>
<accession>A0A0L8BRN5</accession>
<dbReference type="OrthoDB" id="9790747at2"/>
<dbReference type="Proteomes" id="UP000037425">
    <property type="component" value="Unassembled WGS sequence"/>
</dbReference>
<feature type="domain" description="HTH arsR-type" evidence="4">
    <location>
        <begin position="1"/>
        <end position="89"/>
    </location>
</feature>
<gene>
    <name evidence="5" type="ORF">AC244_18370</name>
</gene>
<dbReference type="Gene3D" id="1.10.10.10">
    <property type="entry name" value="Winged helix-like DNA-binding domain superfamily/Winged helix DNA-binding domain"/>
    <property type="match status" value="1"/>
</dbReference>
<organism evidence="5 6">
    <name type="scientific">Ensifer adhaerens</name>
    <name type="common">Sinorhizobium morelense</name>
    <dbReference type="NCBI Taxonomy" id="106592"/>
    <lineage>
        <taxon>Bacteria</taxon>
        <taxon>Pseudomonadati</taxon>
        <taxon>Pseudomonadota</taxon>
        <taxon>Alphaproteobacteria</taxon>
        <taxon>Hyphomicrobiales</taxon>
        <taxon>Rhizobiaceae</taxon>
        <taxon>Sinorhizobium/Ensifer group</taxon>
        <taxon>Ensifer</taxon>
    </lineage>
</organism>
<keyword evidence="2" id="KW-0238">DNA-binding</keyword>
<evidence type="ECO:0000256" key="2">
    <source>
        <dbReference type="ARBA" id="ARBA00023125"/>
    </source>
</evidence>
<dbReference type="PATRIC" id="fig|106592.7.peg.1470"/>
<dbReference type="SUPFAM" id="SSF46785">
    <property type="entry name" value="Winged helix' DNA-binding domain"/>
    <property type="match status" value="1"/>
</dbReference>
<dbReference type="GO" id="GO:0003677">
    <property type="term" value="F:DNA binding"/>
    <property type="evidence" value="ECO:0007669"/>
    <property type="project" value="UniProtKB-KW"/>
</dbReference>
<dbReference type="PRINTS" id="PR00778">
    <property type="entry name" value="HTHARSR"/>
</dbReference>
<evidence type="ECO:0000256" key="3">
    <source>
        <dbReference type="ARBA" id="ARBA00023163"/>
    </source>
</evidence>
<dbReference type="CDD" id="cd00090">
    <property type="entry name" value="HTH_ARSR"/>
    <property type="match status" value="1"/>
</dbReference>
<keyword evidence="3" id="KW-0804">Transcription</keyword>
<dbReference type="InterPro" id="IPR011991">
    <property type="entry name" value="ArsR-like_HTH"/>
</dbReference>
<dbReference type="InterPro" id="IPR051081">
    <property type="entry name" value="HTH_MetalResp_TranReg"/>
</dbReference>
<evidence type="ECO:0000313" key="6">
    <source>
        <dbReference type="Proteomes" id="UP000037425"/>
    </source>
</evidence>
<dbReference type="InterPro" id="IPR036388">
    <property type="entry name" value="WH-like_DNA-bd_sf"/>
</dbReference>
<dbReference type="NCBIfam" id="NF033788">
    <property type="entry name" value="HTH_metalloreg"/>
    <property type="match status" value="1"/>
</dbReference>
<evidence type="ECO:0000259" key="4">
    <source>
        <dbReference type="PROSITE" id="PS50987"/>
    </source>
</evidence>
<name>A0A0L8BRN5_ENSAD</name>
<dbReference type="GO" id="GO:0003700">
    <property type="term" value="F:DNA-binding transcription factor activity"/>
    <property type="evidence" value="ECO:0007669"/>
    <property type="project" value="InterPro"/>
</dbReference>
<dbReference type="PROSITE" id="PS50987">
    <property type="entry name" value="HTH_ARSR_2"/>
    <property type="match status" value="1"/>
</dbReference>
<dbReference type="InterPro" id="IPR001845">
    <property type="entry name" value="HTH_ArsR_DNA-bd_dom"/>
</dbReference>
<dbReference type="AlphaFoldDB" id="A0A0L8BRN5"/>